<dbReference type="EMBL" id="RJKM01000001">
    <property type="protein sequence ID" value="ROP37947.1"/>
    <property type="molecule type" value="Genomic_DNA"/>
</dbReference>
<accession>A0A3N1H5Z8</accession>
<gene>
    <name evidence="2" type="ORF">EDD40_3279</name>
</gene>
<dbReference type="Proteomes" id="UP000268727">
    <property type="component" value="Unassembled WGS sequence"/>
</dbReference>
<evidence type="ECO:0000313" key="2">
    <source>
        <dbReference type="EMBL" id="ROP37947.1"/>
    </source>
</evidence>
<reference evidence="2 3" key="1">
    <citation type="submission" date="2018-11" db="EMBL/GenBank/DDBJ databases">
        <title>Sequencing the genomes of 1000 actinobacteria strains.</title>
        <authorList>
            <person name="Klenk H.-P."/>
        </authorList>
    </citation>
    <scope>NUCLEOTIDE SEQUENCE [LARGE SCALE GENOMIC DNA]</scope>
    <source>
        <strain evidence="2 3">DSM 44231</strain>
    </source>
</reference>
<name>A0A3N1H5Z8_9PSEU</name>
<keyword evidence="3" id="KW-1185">Reference proteome</keyword>
<evidence type="ECO:0000313" key="3">
    <source>
        <dbReference type="Proteomes" id="UP000268727"/>
    </source>
</evidence>
<comment type="caution">
    <text evidence="2">The sequence shown here is derived from an EMBL/GenBank/DDBJ whole genome shotgun (WGS) entry which is preliminary data.</text>
</comment>
<dbReference type="AlphaFoldDB" id="A0A3N1H5Z8"/>
<sequence length="193" mass="21668">MGVTSLEELWSAVESAATLRQAHDALLEVVPSREATRVEWRDFHLRAAEVYRRVAETDRGRQREALFLAEQQREKADKIAQGLAADAGARRKRRRRIEPGGSERTAAQAVRVPHRVGDPRYAVRLRDDAFTKAVRLAGFHSDYALAKAMGLNRSTVKRARDGELRPGARFISGALKALAPFEFEDLFEVETSD</sequence>
<proteinExistence type="predicted"/>
<evidence type="ECO:0000256" key="1">
    <source>
        <dbReference type="SAM" id="MobiDB-lite"/>
    </source>
</evidence>
<organism evidence="2 3">
    <name type="scientific">Saccharothrix texasensis</name>
    <dbReference type="NCBI Taxonomy" id="103734"/>
    <lineage>
        <taxon>Bacteria</taxon>
        <taxon>Bacillati</taxon>
        <taxon>Actinomycetota</taxon>
        <taxon>Actinomycetes</taxon>
        <taxon>Pseudonocardiales</taxon>
        <taxon>Pseudonocardiaceae</taxon>
        <taxon>Saccharothrix</taxon>
    </lineage>
</organism>
<dbReference type="InterPro" id="IPR048152">
    <property type="entry name" value="AMED_5909-like"/>
</dbReference>
<dbReference type="NCBIfam" id="NF041510">
    <property type="entry name" value="AMED_5909_fam"/>
    <property type="match status" value="1"/>
</dbReference>
<feature type="region of interest" description="Disordered" evidence="1">
    <location>
        <begin position="81"/>
        <end position="107"/>
    </location>
</feature>
<protein>
    <submittedName>
        <fullName evidence="2">Uncharacterized protein</fullName>
    </submittedName>
</protein>